<reference evidence="1 2" key="1">
    <citation type="journal article" date="2016" name="Gut Pathog.">
        <title>Whole genome sequencing of "Faecalibaculum rodentium" ALO17, isolated from C57BL/6J laboratory mouse feces.</title>
        <authorList>
            <person name="Lim S."/>
            <person name="Chang D.H."/>
            <person name="Ahn S."/>
            <person name="Kim B.C."/>
        </authorList>
    </citation>
    <scope>NUCLEOTIDE SEQUENCE [LARGE SCALE GENOMIC DNA]</scope>
    <source>
        <strain evidence="1 2">Alo17</strain>
    </source>
</reference>
<dbReference type="AlphaFoldDB" id="A0A140DVW2"/>
<protein>
    <submittedName>
        <fullName evidence="1">Uncharacterized protein</fullName>
    </submittedName>
</protein>
<dbReference type="Proteomes" id="UP000069771">
    <property type="component" value="Chromosome"/>
</dbReference>
<dbReference type="KEGG" id="fro:AALO17_16550"/>
<proteinExistence type="predicted"/>
<dbReference type="GeneID" id="78478322"/>
<dbReference type="RefSeq" id="WP_145907603.1">
    <property type="nucleotide sequence ID" value="NZ_CAPIUX010000065.1"/>
</dbReference>
<gene>
    <name evidence="1" type="ORF">AALO17_16550</name>
</gene>
<name>A0A140DVW2_9FIRM</name>
<evidence type="ECO:0000313" key="2">
    <source>
        <dbReference type="Proteomes" id="UP000069771"/>
    </source>
</evidence>
<accession>A0A140DVW2</accession>
<keyword evidence="2" id="KW-1185">Reference proteome</keyword>
<evidence type="ECO:0000313" key="1">
    <source>
        <dbReference type="EMBL" id="AMK54789.1"/>
    </source>
</evidence>
<dbReference type="STRING" id="1702221.AALO17_16550"/>
<sequence length="175" mass="19764">MSDMETGRHSDRRGFKPGFHQDCVVMTRQGLLSIRPARLQYMDAGLRRMSMILDAKITGTHIELLHEDKARKKAVEIVPVQARHRSDSAFPAGAALMDEQPESSDMSLLMNLSRSFLQDLSEDQFVYTRNRHGAALSLPGASEIGESLDDGIHSRFLFPETLNTLYRAFSEDLQR</sequence>
<organism evidence="1 2">
    <name type="scientific">Faecalibaculum rodentium</name>
    <dbReference type="NCBI Taxonomy" id="1702221"/>
    <lineage>
        <taxon>Bacteria</taxon>
        <taxon>Bacillati</taxon>
        <taxon>Bacillota</taxon>
        <taxon>Erysipelotrichia</taxon>
        <taxon>Erysipelotrichales</taxon>
        <taxon>Erysipelotrichaceae</taxon>
        <taxon>Faecalibaculum</taxon>
    </lineage>
</organism>
<dbReference type="EMBL" id="CP011391">
    <property type="protein sequence ID" value="AMK54789.1"/>
    <property type="molecule type" value="Genomic_DNA"/>
</dbReference>